<name>A0A561XEW9_ACIDE</name>
<evidence type="ECO:0000313" key="3">
    <source>
        <dbReference type="EMBL" id="TWG34669.1"/>
    </source>
</evidence>
<feature type="transmembrane region" description="Helical" evidence="2">
    <location>
        <begin position="123"/>
        <end position="146"/>
    </location>
</feature>
<feature type="region of interest" description="Disordered" evidence="1">
    <location>
        <begin position="90"/>
        <end position="114"/>
    </location>
</feature>
<evidence type="ECO:0000313" key="4">
    <source>
        <dbReference type="Proteomes" id="UP000321485"/>
    </source>
</evidence>
<comment type="caution">
    <text evidence="3">The sequence shown here is derived from an EMBL/GenBank/DDBJ whole genome shotgun (WGS) entry which is preliminary data.</text>
</comment>
<dbReference type="Proteomes" id="UP000321485">
    <property type="component" value="Unassembled WGS sequence"/>
</dbReference>
<dbReference type="AlphaFoldDB" id="A0A561XEW9"/>
<protein>
    <submittedName>
        <fullName evidence="3">Uncharacterized protein</fullName>
    </submittedName>
</protein>
<dbReference type="EMBL" id="VJWE01000016">
    <property type="protein sequence ID" value="TWG34669.1"/>
    <property type="molecule type" value="Genomic_DNA"/>
</dbReference>
<feature type="compositionally biased region" description="Basic and acidic residues" evidence="1">
    <location>
        <begin position="96"/>
        <end position="105"/>
    </location>
</feature>
<accession>A0A561XEW9</accession>
<proteinExistence type="predicted"/>
<keyword evidence="2" id="KW-0812">Transmembrane</keyword>
<feature type="transmembrane region" description="Helical" evidence="2">
    <location>
        <begin position="7"/>
        <end position="27"/>
    </location>
</feature>
<keyword evidence="2" id="KW-0472">Membrane</keyword>
<gene>
    <name evidence="3" type="ORF">ATF69_3674</name>
</gene>
<reference evidence="3 4" key="1">
    <citation type="journal article" date="2015" name="Stand. Genomic Sci.">
        <title>Genomic Encyclopedia of Bacterial and Archaeal Type Strains, Phase III: the genomes of soil and plant-associated and newly described type strains.</title>
        <authorList>
            <person name="Whitman W.B."/>
            <person name="Woyke T."/>
            <person name="Klenk H.P."/>
            <person name="Zhou Y."/>
            <person name="Lilburn T.G."/>
            <person name="Beck B.J."/>
            <person name="De Vos P."/>
            <person name="Vandamme P."/>
            <person name="Eisen J.A."/>
            <person name="Garrity G."/>
            <person name="Hugenholtz P."/>
            <person name="Kyrpides N.C."/>
        </authorList>
    </citation>
    <scope>NUCLEOTIDE SEQUENCE [LARGE SCALE GENOMIC DNA]</scope>
    <source>
        <strain evidence="3 4">DSM 64</strain>
    </source>
</reference>
<feature type="transmembrane region" description="Helical" evidence="2">
    <location>
        <begin position="39"/>
        <end position="59"/>
    </location>
</feature>
<dbReference type="GeneID" id="51112715"/>
<dbReference type="RefSeq" id="WP_146871860.1">
    <property type="nucleotide sequence ID" value="NZ_VJWE01000016.1"/>
</dbReference>
<organism evidence="3 4">
    <name type="scientific">Acidovorax delafieldii</name>
    <name type="common">Pseudomonas delafieldii</name>
    <dbReference type="NCBI Taxonomy" id="47920"/>
    <lineage>
        <taxon>Bacteria</taxon>
        <taxon>Pseudomonadati</taxon>
        <taxon>Pseudomonadota</taxon>
        <taxon>Betaproteobacteria</taxon>
        <taxon>Burkholderiales</taxon>
        <taxon>Comamonadaceae</taxon>
        <taxon>Acidovorax</taxon>
    </lineage>
</organism>
<keyword evidence="2" id="KW-1133">Transmembrane helix</keyword>
<sequence length="156" mass="17174">MLTQIEWWGGVIFVLGALTYRMVMGALERPTDGIPWYRLMMHVFFLAPAALLAGYFYPLTQPALQYGYLALLAVSLLVVAVMLVQEMTGDSGEGQEEGRSKEPLKEGATAKADDTDEYEEPGWLMSVVGAMVLYSPVLTACGLASYKAWPMVQRLA</sequence>
<feature type="transmembrane region" description="Helical" evidence="2">
    <location>
        <begin position="66"/>
        <end position="84"/>
    </location>
</feature>
<evidence type="ECO:0000256" key="1">
    <source>
        <dbReference type="SAM" id="MobiDB-lite"/>
    </source>
</evidence>
<evidence type="ECO:0000256" key="2">
    <source>
        <dbReference type="SAM" id="Phobius"/>
    </source>
</evidence>